<evidence type="ECO:0000256" key="1">
    <source>
        <dbReference type="SAM" id="Phobius"/>
    </source>
</evidence>
<dbReference type="Proteomes" id="UP000054166">
    <property type="component" value="Unassembled WGS sequence"/>
</dbReference>
<dbReference type="AlphaFoldDB" id="A0A0C3F2D3"/>
<feature type="transmembrane region" description="Helical" evidence="1">
    <location>
        <begin position="76"/>
        <end position="98"/>
    </location>
</feature>
<name>A0A0C3F2D3_PILCF</name>
<reference evidence="2 3" key="1">
    <citation type="submission" date="2014-04" db="EMBL/GenBank/DDBJ databases">
        <authorList>
            <consortium name="DOE Joint Genome Institute"/>
            <person name="Kuo A."/>
            <person name="Tarkka M."/>
            <person name="Buscot F."/>
            <person name="Kohler A."/>
            <person name="Nagy L.G."/>
            <person name="Floudas D."/>
            <person name="Copeland A."/>
            <person name="Barry K.W."/>
            <person name="Cichocki N."/>
            <person name="Veneault-Fourrey C."/>
            <person name="LaButti K."/>
            <person name="Lindquist E.A."/>
            <person name="Lipzen A."/>
            <person name="Lundell T."/>
            <person name="Morin E."/>
            <person name="Murat C."/>
            <person name="Sun H."/>
            <person name="Tunlid A."/>
            <person name="Henrissat B."/>
            <person name="Grigoriev I.V."/>
            <person name="Hibbett D.S."/>
            <person name="Martin F."/>
            <person name="Nordberg H.P."/>
            <person name="Cantor M.N."/>
            <person name="Hua S.X."/>
        </authorList>
    </citation>
    <scope>NUCLEOTIDE SEQUENCE [LARGE SCALE GENOMIC DNA]</scope>
    <source>
        <strain evidence="2 3">F 1598</strain>
    </source>
</reference>
<feature type="transmembrane region" description="Helical" evidence="1">
    <location>
        <begin position="137"/>
        <end position="155"/>
    </location>
</feature>
<organism evidence="2 3">
    <name type="scientific">Piloderma croceum (strain F 1598)</name>
    <dbReference type="NCBI Taxonomy" id="765440"/>
    <lineage>
        <taxon>Eukaryota</taxon>
        <taxon>Fungi</taxon>
        <taxon>Dikarya</taxon>
        <taxon>Basidiomycota</taxon>
        <taxon>Agaricomycotina</taxon>
        <taxon>Agaricomycetes</taxon>
        <taxon>Agaricomycetidae</taxon>
        <taxon>Atheliales</taxon>
        <taxon>Atheliaceae</taxon>
        <taxon>Piloderma</taxon>
    </lineage>
</organism>
<gene>
    <name evidence="2" type="ORF">PILCRDRAFT_92775</name>
</gene>
<keyword evidence="1" id="KW-0812">Transmembrane</keyword>
<dbReference type="InParanoid" id="A0A0C3F2D3"/>
<protein>
    <submittedName>
        <fullName evidence="2">Uncharacterized protein</fullName>
    </submittedName>
</protein>
<keyword evidence="3" id="KW-1185">Reference proteome</keyword>
<proteinExistence type="predicted"/>
<dbReference type="EMBL" id="KN833067">
    <property type="protein sequence ID" value="KIM74086.1"/>
    <property type="molecule type" value="Genomic_DNA"/>
</dbReference>
<reference evidence="3" key="2">
    <citation type="submission" date="2015-01" db="EMBL/GenBank/DDBJ databases">
        <title>Evolutionary Origins and Diversification of the Mycorrhizal Mutualists.</title>
        <authorList>
            <consortium name="DOE Joint Genome Institute"/>
            <consortium name="Mycorrhizal Genomics Consortium"/>
            <person name="Kohler A."/>
            <person name="Kuo A."/>
            <person name="Nagy L.G."/>
            <person name="Floudas D."/>
            <person name="Copeland A."/>
            <person name="Barry K.W."/>
            <person name="Cichocki N."/>
            <person name="Veneault-Fourrey C."/>
            <person name="LaButti K."/>
            <person name="Lindquist E.A."/>
            <person name="Lipzen A."/>
            <person name="Lundell T."/>
            <person name="Morin E."/>
            <person name="Murat C."/>
            <person name="Riley R."/>
            <person name="Ohm R."/>
            <person name="Sun H."/>
            <person name="Tunlid A."/>
            <person name="Henrissat B."/>
            <person name="Grigoriev I.V."/>
            <person name="Hibbett D.S."/>
            <person name="Martin F."/>
        </authorList>
    </citation>
    <scope>NUCLEOTIDE SEQUENCE [LARGE SCALE GENOMIC DNA]</scope>
    <source>
        <strain evidence="3">F 1598</strain>
    </source>
</reference>
<accession>A0A0C3F2D3</accession>
<keyword evidence="1" id="KW-1133">Transmembrane helix</keyword>
<dbReference type="HOGENOM" id="CLU_1256466_0_0_1"/>
<evidence type="ECO:0000313" key="3">
    <source>
        <dbReference type="Proteomes" id="UP000054166"/>
    </source>
</evidence>
<keyword evidence="1" id="KW-0472">Membrane</keyword>
<evidence type="ECO:0000313" key="2">
    <source>
        <dbReference type="EMBL" id="KIM74086.1"/>
    </source>
</evidence>
<sequence length="220" mass="25006">MTIQSGPDILAILAPVPQLDAQVLAQQIQHWEDDLKASCKLTTLCKTGAEQEKFDWRKLQQENLIVYQVLQFCKEVTYYIMLTCIFPVKAIPVLYTILRDGVSLFGQMCPNQQLTAYCKNAVIALELQSLGAIPAYFFKYTTVLLNIYISARLLIKKARGSKEQCFEKEYICSGLSFEIELEFHFLVQTPEFIQCSVDWSNEGINNLVVARCATEILKGD</sequence>